<sequence>MALKFSTGLRAGLAVGGSLKSLLDGGSIRIYSGPVPASSDGPLSGSNVLLVDVKVQTSGAGLTFEGTAPNAVLVKSLTEVWQSNIVSSGDATFFRFVQPSDGGGQSTTDVRIQGTCGLAGADMPMSSTSLVTGAPHLIDYCNITLPEF</sequence>
<dbReference type="AlphaFoldDB" id="A0A1G7XMF8"/>
<dbReference type="STRING" id="29435.SAMN05216588_101195"/>
<proteinExistence type="predicted"/>
<name>A0A1G7XMF8_9GAMM</name>
<protein>
    <submittedName>
        <fullName evidence="1">Uncharacterized protein</fullName>
    </submittedName>
</protein>
<dbReference type="RefSeq" id="WP_084305406.1">
    <property type="nucleotide sequence ID" value="NZ_FNDG01000001.1"/>
</dbReference>
<gene>
    <name evidence="1" type="ORF">SAMN05216588_101195</name>
</gene>
<evidence type="ECO:0000313" key="2">
    <source>
        <dbReference type="Proteomes" id="UP000198606"/>
    </source>
</evidence>
<evidence type="ECO:0000313" key="1">
    <source>
        <dbReference type="EMBL" id="SDG85428.1"/>
    </source>
</evidence>
<reference evidence="1 2" key="1">
    <citation type="submission" date="2016-10" db="EMBL/GenBank/DDBJ databases">
        <authorList>
            <person name="de Groot N.N."/>
        </authorList>
    </citation>
    <scope>NUCLEOTIDE SEQUENCE [LARGE SCALE GENOMIC DNA]</scope>
    <source>
        <strain evidence="1 2">LMG 18387</strain>
    </source>
</reference>
<dbReference type="Proteomes" id="UP000198606">
    <property type="component" value="Unassembled WGS sequence"/>
</dbReference>
<dbReference type="EMBL" id="FNDG01000001">
    <property type="protein sequence ID" value="SDG85428.1"/>
    <property type="molecule type" value="Genomic_DNA"/>
</dbReference>
<organism evidence="1 2">
    <name type="scientific">Phytopseudomonas flavescens</name>
    <dbReference type="NCBI Taxonomy" id="29435"/>
    <lineage>
        <taxon>Bacteria</taxon>
        <taxon>Pseudomonadati</taxon>
        <taxon>Pseudomonadota</taxon>
        <taxon>Gammaproteobacteria</taxon>
        <taxon>Pseudomonadales</taxon>
        <taxon>Pseudomonadaceae</taxon>
        <taxon>Phytopseudomonas</taxon>
    </lineage>
</organism>
<accession>A0A1G7XMF8</accession>